<sequence length="523" mass="59378">MHKKRQLGIIAVIPLLLFGIFYGLKHGYISPMVKGIDIRIIGGTFITNVNKYVIKLGDTVSISPGEYIMVPDFAKKPSLKFAVLDNKSVVSIKGDKLTANKVGYASIGVLNKNRVLRKATIMVVNPKITSMQVRFDKPLRYYGDKSKINANIDIDDFKKLEKGYKLKYISTNDKVLKVENNSVEAVGVGEVKLISRYDRKETQTTIKIEPRVSKLDLEDLYDIELDTSQNLNTRVATLPINMKTKVTYRVLDSDKYDANKKVAFGESGLETSFGIEIDEKGNVKANRLGTYLIEAESGNKVDRALVSVGPAKFENIEPKSFQYRYDVNNGKLNIELGWDHNSRINSYDIYVKDKIRGEDYSLYTRTRADNARIPFGNRLSELLRFDIGAGSDFDYDIYIVGNNYYGEKTKNSKVLHISSHIGNSFQNKYVKNLEAVTDRENSTVRLRWSPIDGAKYSYRVYYVDKNGKEGNHILLAKNIQKNTTTLKIDRSKINYDFYIIAVNEHGQVSTFSKPVNVKSNFLE</sequence>
<dbReference type="InterPro" id="IPR013783">
    <property type="entry name" value="Ig-like_fold"/>
</dbReference>
<evidence type="ECO:0000313" key="3">
    <source>
        <dbReference type="EMBL" id="EFM64783.1"/>
    </source>
</evidence>
<dbReference type="Pfam" id="PF00041">
    <property type="entry name" value="fn3"/>
    <property type="match status" value="1"/>
</dbReference>
<protein>
    <submittedName>
        <fullName evidence="3">Fibronectin type III domain protein</fullName>
    </submittedName>
</protein>
<organism evidence="3 4">
    <name type="scientific">Peptostreptococcus stomatis DSM 17678</name>
    <dbReference type="NCBI Taxonomy" id="596315"/>
    <lineage>
        <taxon>Bacteria</taxon>
        <taxon>Bacillati</taxon>
        <taxon>Bacillota</taxon>
        <taxon>Clostridia</taxon>
        <taxon>Peptostreptococcales</taxon>
        <taxon>Peptostreptococcaceae</taxon>
        <taxon>Peptostreptococcus</taxon>
    </lineage>
</organism>
<dbReference type="RefSeq" id="WP_007789468.1">
    <property type="nucleotide sequence ID" value="NZ_ADGQ01000050.1"/>
</dbReference>
<accession>E0E2V8</accession>
<keyword evidence="1" id="KW-0812">Transmembrane</keyword>
<feature type="domain" description="Fibronectin type-III" evidence="2">
    <location>
        <begin position="429"/>
        <end position="523"/>
    </location>
</feature>
<dbReference type="eggNOG" id="ENOG5033TDU">
    <property type="taxonomic scope" value="Bacteria"/>
</dbReference>
<comment type="caution">
    <text evidence="3">The sequence shown here is derived from an EMBL/GenBank/DDBJ whole genome shotgun (WGS) entry which is preliminary data.</text>
</comment>
<keyword evidence="4" id="KW-1185">Reference proteome</keyword>
<dbReference type="InterPro" id="IPR036116">
    <property type="entry name" value="FN3_sf"/>
</dbReference>
<dbReference type="PROSITE" id="PS50853">
    <property type="entry name" value="FN3"/>
    <property type="match status" value="1"/>
</dbReference>
<keyword evidence="1" id="KW-0472">Membrane</keyword>
<keyword evidence="1" id="KW-1133">Transmembrane helix</keyword>
<dbReference type="CDD" id="cd00063">
    <property type="entry name" value="FN3"/>
    <property type="match status" value="1"/>
</dbReference>
<dbReference type="OrthoDB" id="1757967at2"/>
<evidence type="ECO:0000259" key="2">
    <source>
        <dbReference type="PROSITE" id="PS50853"/>
    </source>
</evidence>
<gene>
    <name evidence="3" type="ORF">HMPREF0634_1097</name>
</gene>
<dbReference type="InterPro" id="IPR003961">
    <property type="entry name" value="FN3_dom"/>
</dbReference>
<dbReference type="GeneID" id="84800587"/>
<evidence type="ECO:0000313" key="4">
    <source>
        <dbReference type="Proteomes" id="UP000003244"/>
    </source>
</evidence>
<feature type="transmembrane region" description="Helical" evidence="1">
    <location>
        <begin position="7"/>
        <end position="24"/>
    </location>
</feature>
<proteinExistence type="predicted"/>
<dbReference type="Gene3D" id="2.60.40.10">
    <property type="entry name" value="Immunoglobulins"/>
    <property type="match status" value="1"/>
</dbReference>
<dbReference type="Proteomes" id="UP000003244">
    <property type="component" value="Unassembled WGS sequence"/>
</dbReference>
<name>E0E2V8_9FIRM</name>
<evidence type="ECO:0000256" key="1">
    <source>
        <dbReference type="SAM" id="Phobius"/>
    </source>
</evidence>
<reference evidence="3 4" key="1">
    <citation type="submission" date="2010-08" db="EMBL/GenBank/DDBJ databases">
        <authorList>
            <person name="Harkins D.M."/>
            <person name="Madupu R."/>
            <person name="Durkin A.S."/>
            <person name="Torralba M."/>
            <person name="Methe B."/>
            <person name="Sutton G.G."/>
            <person name="Nelson K.E."/>
        </authorList>
    </citation>
    <scope>NUCLEOTIDE SEQUENCE [LARGE SCALE GENOMIC DNA]</scope>
    <source>
        <strain evidence="3 4">DSM 17678</strain>
    </source>
</reference>
<dbReference type="AlphaFoldDB" id="E0E2V8"/>
<dbReference type="EMBL" id="ADGQ01000050">
    <property type="protein sequence ID" value="EFM64783.1"/>
    <property type="molecule type" value="Genomic_DNA"/>
</dbReference>
<dbReference type="SUPFAM" id="SSF49265">
    <property type="entry name" value="Fibronectin type III"/>
    <property type="match status" value="1"/>
</dbReference>